<evidence type="ECO:0000313" key="1">
    <source>
        <dbReference type="EMBL" id="UXH46391.1"/>
    </source>
</evidence>
<reference evidence="1" key="1">
    <citation type="submission" date="2022-09" db="EMBL/GenBank/DDBJ databases">
        <title>Complete genome sequence of Rossellomorea vietnamensis strain RL-WG62, a newly isolated PGPR with the potential for plant salinity stress alleviation.</title>
        <authorList>
            <person name="Ren L."/>
            <person name="Wang G."/>
            <person name="Hu H."/>
        </authorList>
    </citation>
    <scope>NUCLEOTIDE SEQUENCE</scope>
    <source>
        <strain evidence="1">RL-WG62</strain>
    </source>
</reference>
<dbReference type="EMBL" id="CP104558">
    <property type="protein sequence ID" value="UXH46391.1"/>
    <property type="molecule type" value="Genomic_DNA"/>
</dbReference>
<accession>A0ACD4CDN6</accession>
<organism evidence="1 2">
    <name type="scientific">Rossellomorea vietnamensis</name>
    <dbReference type="NCBI Taxonomy" id="218284"/>
    <lineage>
        <taxon>Bacteria</taxon>
        <taxon>Bacillati</taxon>
        <taxon>Bacillota</taxon>
        <taxon>Bacilli</taxon>
        <taxon>Bacillales</taxon>
        <taxon>Bacillaceae</taxon>
        <taxon>Rossellomorea</taxon>
    </lineage>
</organism>
<keyword evidence="1" id="KW-0808">Transferase</keyword>
<evidence type="ECO:0000313" key="2">
    <source>
        <dbReference type="Proteomes" id="UP001064027"/>
    </source>
</evidence>
<keyword evidence="2" id="KW-1185">Reference proteome</keyword>
<gene>
    <name evidence="1" type="ORF">N5C46_10225</name>
</gene>
<name>A0ACD4CDN6_9BACI</name>
<proteinExistence type="predicted"/>
<keyword evidence="1" id="KW-0418">Kinase</keyword>
<dbReference type="Proteomes" id="UP001064027">
    <property type="component" value="Chromosome"/>
</dbReference>
<protein>
    <submittedName>
        <fullName evidence="1">Sensor histidine kinase</fullName>
    </submittedName>
</protein>
<sequence>MPTIATFPWWRLLIIPSFYMLLLPFGDKWYGYLLFLLLALAFWKSTSHVKYREPGLVLQHMCVMGLIVLFNPWNIWFGLYPAIVTGFLPSFRRITVYTGSMVAFYIASVWVHVEFNLGTQDLSWIPILILLIGLPYFLRNQQISNQIKTELLGANEEIARLIKIEERERIARDLHDTLGHTLSLLTLKGELVEQLVRRNPDEAIQEVRELQDISRNTLMKVRKLVSDMQSVQLSEEVMQVSRFLQSAGIEVHVQTMDFERIPLVNGKILGLCLRECVTNIVKHSRAENCWLRMVETGGSFLLEIEDDGVGMEGVNRTHDGSGLMGMKERLRMIEGTLDWTSNAGGGMKITISVPKIEKPMSEAR</sequence>